<dbReference type="EMBL" id="JBEZAM010000009">
    <property type="protein sequence ID" value="MEU7293615.1"/>
    <property type="molecule type" value="Genomic_DNA"/>
</dbReference>
<reference evidence="1 2" key="1">
    <citation type="submission" date="2024-06" db="EMBL/GenBank/DDBJ databases">
        <title>The Natural Products Discovery Center: Release of the First 8490 Sequenced Strains for Exploring Actinobacteria Biosynthetic Diversity.</title>
        <authorList>
            <person name="Kalkreuter E."/>
            <person name="Kautsar S.A."/>
            <person name="Yang D."/>
            <person name="Bader C.D."/>
            <person name="Teijaro C.N."/>
            <person name="Fluegel L."/>
            <person name="Davis C.M."/>
            <person name="Simpson J.R."/>
            <person name="Lauterbach L."/>
            <person name="Steele A.D."/>
            <person name="Gui C."/>
            <person name="Meng S."/>
            <person name="Li G."/>
            <person name="Viehrig K."/>
            <person name="Ye F."/>
            <person name="Su P."/>
            <person name="Kiefer A.F."/>
            <person name="Nichols A."/>
            <person name="Cepeda A.J."/>
            <person name="Yan W."/>
            <person name="Fan B."/>
            <person name="Jiang Y."/>
            <person name="Adhikari A."/>
            <person name="Zheng C.-J."/>
            <person name="Schuster L."/>
            <person name="Cowan T.M."/>
            <person name="Smanski M.J."/>
            <person name="Chevrette M.G."/>
            <person name="De Carvalho L.P.S."/>
            <person name="Shen B."/>
        </authorList>
    </citation>
    <scope>NUCLEOTIDE SEQUENCE [LARGE SCALE GENOMIC DNA]</scope>
    <source>
        <strain evidence="1 2">NPDC045705</strain>
    </source>
</reference>
<sequence length="100" mass="10572">MADDGLALWGDGRGGVEDPAALGAPLERWDVRGLRLVLAAFAHADDSTADYLDGAISDVCCRSDEDFARLRELVSTLVTDADAGVERQATRILGGGGIRR</sequence>
<name>A0ABV3CTT3_STREX</name>
<proteinExistence type="predicted"/>
<evidence type="ECO:0008006" key="3">
    <source>
        <dbReference type="Google" id="ProtNLM"/>
    </source>
</evidence>
<protein>
    <recommendedName>
        <fullName evidence="3">HEAT repeat domain-containing protein</fullName>
    </recommendedName>
</protein>
<evidence type="ECO:0000313" key="1">
    <source>
        <dbReference type="EMBL" id="MEU7293615.1"/>
    </source>
</evidence>
<dbReference type="Proteomes" id="UP001551210">
    <property type="component" value="Unassembled WGS sequence"/>
</dbReference>
<comment type="caution">
    <text evidence="1">The sequence shown here is derived from an EMBL/GenBank/DDBJ whole genome shotgun (WGS) entry which is preliminary data.</text>
</comment>
<evidence type="ECO:0000313" key="2">
    <source>
        <dbReference type="Proteomes" id="UP001551210"/>
    </source>
</evidence>
<dbReference type="RefSeq" id="WP_359205909.1">
    <property type="nucleotide sequence ID" value="NZ_JBEZAM010000009.1"/>
</dbReference>
<accession>A0ABV3CTT3</accession>
<organism evidence="1 2">
    <name type="scientific">Streptomyces exfoliatus</name>
    <name type="common">Streptomyces hydrogenans</name>
    <dbReference type="NCBI Taxonomy" id="1905"/>
    <lineage>
        <taxon>Bacteria</taxon>
        <taxon>Bacillati</taxon>
        <taxon>Actinomycetota</taxon>
        <taxon>Actinomycetes</taxon>
        <taxon>Kitasatosporales</taxon>
        <taxon>Streptomycetaceae</taxon>
        <taxon>Streptomyces</taxon>
    </lineage>
</organism>
<keyword evidence="2" id="KW-1185">Reference proteome</keyword>
<gene>
    <name evidence="1" type="ORF">AB0A76_10480</name>
</gene>